<dbReference type="GO" id="GO:0009279">
    <property type="term" value="C:cell outer membrane"/>
    <property type="evidence" value="ECO:0007669"/>
    <property type="project" value="UniProtKB-SubCell"/>
</dbReference>
<evidence type="ECO:0000256" key="5">
    <source>
        <dbReference type="SAM" id="MobiDB-lite"/>
    </source>
</evidence>
<evidence type="ECO:0000256" key="4">
    <source>
        <dbReference type="PROSITE-ProRule" id="PRU00473"/>
    </source>
</evidence>
<dbReference type="AlphaFoldDB" id="A0A8A4ZER9"/>
<sequence>MRRAVGLVVLVALAAVGCTAGSGGSEPTESLGVAYLVESDPSADASAAADVAAQAAFERDLRQLLTLPPIPSFTIPTQALSSAENQRISAELELEPGLYQGIAVLDARCTDAGDAAPADGAAGAAGAAGSTGAAQHFDDGTVDVTIGADGTGTYDAPDLHVAVLAGGGGVYDDGTTRVSVAADGSGTYSSGERRFTVRADRSGSYSDADTRIWFDDSGAGGYEDADMRLSFTAAGSMFGDGEPAAVAAVQAVLADRLPLFPPVPSLKPIEPTGTVCGTVIRLDANVLFEFDRAEVQPDGQAYLQRVATLLAAVGSPRAQINGYTDQVGDEEYNVDLSTRRADAVRDLLVGFGLSPDSLSTAGLGETRPLRPETHPDGTDDPAARQLNRRVEIVLPNS</sequence>
<dbReference type="PANTHER" id="PTHR30329:SF21">
    <property type="entry name" value="LIPOPROTEIN YIAD-RELATED"/>
    <property type="match status" value="1"/>
</dbReference>
<gene>
    <name evidence="8" type="ORF">J4E96_17340</name>
</gene>
<evidence type="ECO:0000256" key="1">
    <source>
        <dbReference type="ARBA" id="ARBA00004442"/>
    </source>
</evidence>
<evidence type="ECO:0000256" key="2">
    <source>
        <dbReference type="ARBA" id="ARBA00023136"/>
    </source>
</evidence>
<dbReference type="PANTHER" id="PTHR30329">
    <property type="entry name" value="STATOR ELEMENT OF FLAGELLAR MOTOR COMPLEX"/>
    <property type="match status" value="1"/>
</dbReference>
<dbReference type="InterPro" id="IPR036737">
    <property type="entry name" value="OmpA-like_sf"/>
</dbReference>
<proteinExistence type="predicted"/>
<dbReference type="InterPro" id="IPR006665">
    <property type="entry name" value="OmpA-like"/>
</dbReference>
<comment type="subcellular location">
    <subcellularLocation>
        <location evidence="1">Cell outer membrane</location>
    </subcellularLocation>
</comment>
<feature type="chain" id="PRO_5039672711" evidence="6">
    <location>
        <begin position="21"/>
        <end position="397"/>
    </location>
</feature>
<dbReference type="Proteomes" id="UP000663937">
    <property type="component" value="Chromosome"/>
</dbReference>
<keyword evidence="6" id="KW-0732">Signal</keyword>
<feature type="region of interest" description="Disordered" evidence="5">
    <location>
        <begin position="115"/>
        <end position="134"/>
    </location>
</feature>
<feature type="compositionally biased region" description="Basic and acidic residues" evidence="5">
    <location>
        <begin position="367"/>
        <end position="377"/>
    </location>
</feature>
<keyword evidence="3" id="KW-0998">Cell outer membrane</keyword>
<evidence type="ECO:0000313" key="8">
    <source>
        <dbReference type="EMBL" id="QTE29046.1"/>
    </source>
</evidence>
<reference evidence="8" key="1">
    <citation type="submission" date="2021-03" db="EMBL/GenBank/DDBJ databases">
        <title>Pengzhenrongella sicca gen. nov., sp. nov., a new member of suborder Micrococcineae isolated from High-Arctic tundra soil.</title>
        <authorList>
            <person name="Peng F."/>
        </authorList>
    </citation>
    <scope>NUCLEOTIDE SEQUENCE</scope>
    <source>
        <strain evidence="8">LRZ-2</strain>
    </source>
</reference>
<feature type="domain" description="OmpA-like" evidence="7">
    <location>
        <begin position="275"/>
        <end position="397"/>
    </location>
</feature>
<name>A0A8A4ZER9_9MICO</name>
<dbReference type="RefSeq" id="WP_227423310.1">
    <property type="nucleotide sequence ID" value="NZ_CP071868.1"/>
</dbReference>
<dbReference type="PROSITE" id="PS51257">
    <property type="entry name" value="PROKAR_LIPOPROTEIN"/>
    <property type="match status" value="1"/>
</dbReference>
<keyword evidence="2 4" id="KW-0472">Membrane</keyword>
<protein>
    <submittedName>
        <fullName evidence="8">OmpA family protein</fullName>
    </submittedName>
</protein>
<dbReference type="PRINTS" id="PR01021">
    <property type="entry name" value="OMPADOMAIN"/>
</dbReference>
<evidence type="ECO:0000313" key="9">
    <source>
        <dbReference type="Proteomes" id="UP000663937"/>
    </source>
</evidence>
<evidence type="ECO:0000259" key="7">
    <source>
        <dbReference type="PROSITE" id="PS51123"/>
    </source>
</evidence>
<keyword evidence="9" id="KW-1185">Reference proteome</keyword>
<dbReference type="KEGG" id="psic:J4E96_17340"/>
<dbReference type="SUPFAM" id="SSF103088">
    <property type="entry name" value="OmpA-like"/>
    <property type="match status" value="1"/>
</dbReference>
<organism evidence="8 9">
    <name type="scientific">Pengzhenrongella sicca</name>
    <dbReference type="NCBI Taxonomy" id="2819238"/>
    <lineage>
        <taxon>Bacteria</taxon>
        <taxon>Bacillati</taxon>
        <taxon>Actinomycetota</taxon>
        <taxon>Actinomycetes</taxon>
        <taxon>Micrococcales</taxon>
        <taxon>Pengzhenrongella</taxon>
    </lineage>
</organism>
<dbReference type="InterPro" id="IPR050330">
    <property type="entry name" value="Bact_OuterMem_StrucFunc"/>
</dbReference>
<evidence type="ECO:0000256" key="3">
    <source>
        <dbReference type="ARBA" id="ARBA00023237"/>
    </source>
</evidence>
<feature type="signal peptide" evidence="6">
    <location>
        <begin position="1"/>
        <end position="20"/>
    </location>
</feature>
<feature type="region of interest" description="Disordered" evidence="5">
    <location>
        <begin position="359"/>
        <end position="384"/>
    </location>
</feature>
<dbReference type="Pfam" id="PF00691">
    <property type="entry name" value="OmpA"/>
    <property type="match status" value="1"/>
</dbReference>
<dbReference type="PROSITE" id="PS51123">
    <property type="entry name" value="OMPA_2"/>
    <property type="match status" value="1"/>
</dbReference>
<dbReference type="InterPro" id="IPR006664">
    <property type="entry name" value="OMP_bac"/>
</dbReference>
<dbReference type="Gene3D" id="3.30.1330.60">
    <property type="entry name" value="OmpA-like domain"/>
    <property type="match status" value="1"/>
</dbReference>
<accession>A0A8A4ZER9</accession>
<evidence type="ECO:0000256" key="6">
    <source>
        <dbReference type="SAM" id="SignalP"/>
    </source>
</evidence>
<dbReference type="CDD" id="cd07185">
    <property type="entry name" value="OmpA_C-like"/>
    <property type="match status" value="1"/>
</dbReference>
<dbReference type="EMBL" id="CP071868">
    <property type="protein sequence ID" value="QTE29046.1"/>
    <property type="molecule type" value="Genomic_DNA"/>
</dbReference>